<sequence>MNNYRKIQNIVDGYKIISFDIFDTLLKRNVMKPSDIFYLVEKEYNLENEKKILNFKKLRVEAESTARMKSNKEDILLSEIYKELDVEDIVATKLMEIELKIEQDFLMANQDIKTIYEYALSKGKKIIIISDMYLPKKFIESILHRCGYKNYTEIYISSEIGYLKSSGKLFQYILKLNKFNPKDILHIGDAKKGDWLMPKLYGIKSIKLNTFDNHLIYTDENNMDINKSIITAFINNRYVDDRYNQIGSETLGPLIWGFCEWLHSKVEELNINTLLFFARDGYLIKKAYDIIYPDDNTEYVYVSRRSLTVPLLYIKKSKEEILKTIPLNRFTKLSVVIDRLGLDSREYKEIVQQCGFRLDSILSKEEYFEDDNFNKLFETIKEDIYNNSNTEYKNFIEYINKFDVSGNVAIIDIGWKGTMQRAFDSLLSKCNFKYNLYGFYLGTLDNNNSYGYIFNGENDEKFYELVSFTGLFELMFSGVHGSVKKYNDEGSVELYDFEFDCDEKSRKDYEYIKKIQNGAIEFIYKFADSHYNKYLTWSNDLAFEAIKNFGIAPSKKDLYTLGDMYFFDNEKQYLAKPNLKYLFSPERLKKDLSLSTWKIGYLRRLIKISFPYLKLYKFLRKRVQ</sequence>
<dbReference type="AlphaFoldDB" id="A0A1S9N8E6"/>
<name>A0A1S9N8E6_CLOBE</name>
<gene>
    <name evidence="1" type="ORF">CBEIBR21_04765</name>
</gene>
<dbReference type="SUPFAM" id="SSF56784">
    <property type="entry name" value="HAD-like"/>
    <property type="match status" value="1"/>
</dbReference>
<dbReference type="Gene3D" id="1.10.150.400">
    <property type="match status" value="1"/>
</dbReference>
<reference evidence="1 2" key="1">
    <citation type="submission" date="2017-02" db="EMBL/GenBank/DDBJ databases">
        <title>Genome sequence of Clostridium beijerinckii Br21.</title>
        <authorList>
            <person name="Fonseca B.C."/>
            <person name="Guazzaroni M.E."/>
            <person name="Riano-Pachon D.M."/>
            <person name="Reginatto V."/>
        </authorList>
    </citation>
    <scope>NUCLEOTIDE SEQUENCE [LARGE SCALE GENOMIC DNA]</scope>
    <source>
        <strain evidence="1 2">Br21</strain>
    </source>
</reference>
<dbReference type="Proteomes" id="UP000190959">
    <property type="component" value="Unassembled WGS sequence"/>
</dbReference>
<dbReference type="InterPro" id="IPR036412">
    <property type="entry name" value="HAD-like_sf"/>
</dbReference>
<organism evidence="1 2">
    <name type="scientific">Clostridium beijerinckii</name>
    <name type="common">Clostridium MP</name>
    <dbReference type="NCBI Taxonomy" id="1520"/>
    <lineage>
        <taxon>Bacteria</taxon>
        <taxon>Bacillati</taxon>
        <taxon>Bacillota</taxon>
        <taxon>Clostridia</taxon>
        <taxon>Eubacteriales</taxon>
        <taxon>Clostridiaceae</taxon>
        <taxon>Clostridium</taxon>
    </lineage>
</organism>
<accession>A0A1S9N8E6</accession>
<comment type="caution">
    <text evidence="1">The sequence shown here is derived from an EMBL/GenBank/DDBJ whole genome shotgun (WGS) entry which is preliminary data.</text>
</comment>
<dbReference type="Gene3D" id="3.40.50.1000">
    <property type="entry name" value="HAD superfamily/HAD-like"/>
    <property type="match status" value="1"/>
</dbReference>
<dbReference type="EMBL" id="MWMH01000002">
    <property type="protein sequence ID" value="OOP73816.1"/>
    <property type="molecule type" value="Genomic_DNA"/>
</dbReference>
<evidence type="ECO:0000313" key="2">
    <source>
        <dbReference type="Proteomes" id="UP000190959"/>
    </source>
</evidence>
<dbReference type="InterPro" id="IPR023214">
    <property type="entry name" value="HAD_sf"/>
</dbReference>
<dbReference type="NCBIfam" id="TIGR01549">
    <property type="entry name" value="HAD-SF-IA-v1"/>
    <property type="match status" value="1"/>
</dbReference>
<evidence type="ECO:0000313" key="1">
    <source>
        <dbReference type="EMBL" id="OOP73816.1"/>
    </source>
</evidence>
<dbReference type="RefSeq" id="WP_078114771.1">
    <property type="nucleotide sequence ID" value="NZ_MWMH01000002.1"/>
</dbReference>
<proteinExistence type="predicted"/>
<protein>
    <submittedName>
        <fullName evidence="1">Uncharacterized protein</fullName>
    </submittedName>
</protein>
<dbReference type="Pfam" id="PF00702">
    <property type="entry name" value="Hydrolase"/>
    <property type="match status" value="1"/>
</dbReference>
<dbReference type="InterPro" id="IPR006439">
    <property type="entry name" value="HAD-SF_hydro_IA"/>
</dbReference>